<dbReference type="GO" id="GO:0005737">
    <property type="term" value="C:cytoplasm"/>
    <property type="evidence" value="ECO:0007669"/>
    <property type="project" value="UniProtKB-SubCell"/>
</dbReference>
<keyword evidence="8" id="KW-0963">Cytoplasm</keyword>
<comment type="catalytic activity">
    <reaction evidence="1 8 10">
        <text>Hydrolyzes single-stranded DNA or mismatched double-stranded DNA and polynucleotides, releasing free uracil.</text>
        <dbReference type="EC" id="3.2.2.27"/>
    </reaction>
</comment>
<evidence type="ECO:0000256" key="7">
    <source>
        <dbReference type="ARBA" id="ARBA00023204"/>
    </source>
</evidence>
<keyword evidence="6 8" id="KW-0378">Hydrolase</keyword>
<comment type="function">
    <text evidence="2 8 10">Excises uracil residues from the DNA which can arise as a result of misincorporation of dUMP residues by DNA polymerase or due to deamination of cytosine.</text>
</comment>
<dbReference type="Gene3D" id="3.40.470.10">
    <property type="entry name" value="Uracil-DNA glycosylase-like domain"/>
    <property type="match status" value="1"/>
</dbReference>
<dbReference type="Proteomes" id="UP000178106">
    <property type="component" value="Unassembled WGS sequence"/>
</dbReference>
<evidence type="ECO:0000256" key="6">
    <source>
        <dbReference type="ARBA" id="ARBA00022801"/>
    </source>
</evidence>
<evidence type="ECO:0000256" key="3">
    <source>
        <dbReference type="ARBA" id="ARBA00008184"/>
    </source>
</evidence>
<evidence type="ECO:0000256" key="2">
    <source>
        <dbReference type="ARBA" id="ARBA00002631"/>
    </source>
</evidence>
<evidence type="ECO:0000313" key="12">
    <source>
        <dbReference type="EMBL" id="OGZ19262.1"/>
    </source>
</evidence>
<evidence type="ECO:0000256" key="10">
    <source>
        <dbReference type="RuleBase" id="RU003780"/>
    </source>
</evidence>
<comment type="caution">
    <text evidence="12">The sequence shown here is derived from an EMBL/GenBank/DDBJ whole genome shotgun (WGS) entry which is preliminary data.</text>
</comment>
<dbReference type="NCBIfam" id="NF003592">
    <property type="entry name" value="PRK05254.1-5"/>
    <property type="match status" value="1"/>
</dbReference>
<dbReference type="InterPro" id="IPR005122">
    <property type="entry name" value="Uracil-DNA_glycosylase-like"/>
</dbReference>
<keyword evidence="5 8" id="KW-0227">DNA damage</keyword>
<dbReference type="NCBIfam" id="TIGR00628">
    <property type="entry name" value="ung"/>
    <property type="match status" value="1"/>
</dbReference>
<dbReference type="CDD" id="cd10027">
    <property type="entry name" value="UDG-F1-like"/>
    <property type="match status" value="1"/>
</dbReference>
<dbReference type="SMART" id="SM00987">
    <property type="entry name" value="UreE_C"/>
    <property type="match status" value="1"/>
</dbReference>
<dbReference type="EMBL" id="MHLU01000060">
    <property type="protein sequence ID" value="OGZ19262.1"/>
    <property type="molecule type" value="Genomic_DNA"/>
</dbReference>
<accession>A0A1G2E0R8</accession>
<dbReference type="GO" id="GO:0004844">
    <property type="term" value="F:uracil DNA N-glycosylase activity"/>
    <property type="evidence" value="ECO:0007669"/>
    <property type="project" value="UniProtKB-UniRule"/>
</dbReference>
<gene>
    <name evidence="8" type="primary">ung</name>
    <name evidence="12" type="ORF">A2494_01010</name>
</gene>
<dbReference type="PROSITE" id="PS00130">
    <property type="entry name" value="U_DNA_GLYCOSYLASE"/>
    <property type="match status" value="1"/>
</dbReference>
<dbReference type="PANTHER" id="PTHR11264">
    <property type="entry name" value="URACIL-DNA GLYCOSYLASE"/>
    <property type="match status" value="1"/>
</dbReference>
<comment type="subcellular location">
    <subcellularLocation>
        <location evidence="8">Cytoplasm</location>
    </subcellularLocation>
</comment>
<dbReference type="GO" id="GO:0097510">
    <property type="term" value="P:base-excision repair, AP site formation via deaminated base removal"/>
    <property type="evidence" value="ECO:0007669"/>
    <property type="project" value="TreeGrafter"/>
</dbReference>
<evidence type="ECO:0000256" key="9">
    <source>
        <dbReference type="PROSITE-ProRule" id="PRU10072"/>
    </source>
</evidence>
<dbReference type="NCBIfam" id="NF003591">
    <property type="entry name" value="PRK05254.1-4"/>
    <property type="match status" value="1"/>
</dbReference>
<dbReference type="SMART" id="SM00986">
    <property type="entry name" value="UDG"/>
    <property type="match status" value="1"/>
</dbReference>
<comment type="similarity">
    <text evidence="3 8 10">Belongs to the uracil-DNA glycosylase (UDG) superfamily. UNG family.</text>
</comment>
<feature type="active site" description="Proton acceptor" evidence="8 9">
    <location>
        <position position="71"/>
    </location>
</feature>
<reference evidence="12 13" key="1">
    <citation type="journal article" date="2016" name="Nat. Commun.">
        <title>Thousands of microbial genomes shed light on interconnected biogeochemical processes in an aquifer system.</title>
        <authorList>
            <person name="Anantharaman K."/>
            <person name="Brown C.T."/>
            <person name="Hug L.A."/>
            <person name="Sharon I."/>
            <person name="Castelle C.J."/>
            <person name="Probst A.J."/>
            <person name="Thomas B.C."/>
            <person name="Singh A."/>
            <person name="Wilkins M.J."/>
            <person name="Karaoz U."/>
            <person name="Brodie E.L."/>
            <person name="Williams K.H."/>
            <person name="Hubbard S.S."/>
            <person name="Banfield J.F."/>
        </authorList>
    </citation>
    <scope>NUCLEOTIDE SEQUENCE [LARGE SCALE GENOMIC DNA]</scope>
</reference>
<keyword evidence="7 8" id="KW-0234">DNA repair</keyword>
<dbReference type="InterPro" id="IPR036895">
    <property type="entry name" value="Uracil-DNA_glycosylase-like_sf"/>
</dbReference>
<evidence type="ECO:0000256" key="1">
    <source>
        <dbReference type="ARBA" id="ARBA00001400"/>
    </source>
</evidence>
<evidence type="ECO:0000259" key="11">
    <source>
        <dbReference type="SMART" id="SM00986"/>
    </source>
</evidence>
<dbReference type="InterPro" id="IPR002043">
    <property type="entry name" value="UDG_fam1"/>
</dbReference>
<evidence type="ECO:0000256" key="5">
    <source>
        <dbReference type="ARBA" id="ARBA00022763"/>
    </source>
</evidence>
<feature type="domain" description="Uracil-DNA glycosylase-like" evidence="11">
    <location>
        <begin position="55"/>
        <end position="216"/>
    </location>
</feature>
<evidence type="ECO:0000256" key="8">
    <source>
        <dbReference type="HAMAP-Rule" id="MF_00148"/>
    </source>
</evidence>
<evidence type="ECO:0000313" key="13">
    <source>
        <dbReference type="Proteomes" id="UP000178106"/>
    </source>
</evidence>
<dbReference type="NCBIfam" id="NF003589">
    <property type="entry name" value="PRK05254.1-2"/>
    <property type="match status" value="1"/>
</dbReference>
<dbReference type="NCBIfam" id="NF003588">
    <property type="entry name" value="PRK05254.1-1"/>
    <property type="match status" value="1"/>
</dbReference>
<evidence type="ECO:0000256" key="4">
    <source>
        <dbReference type="ARBA" id="ARBA00012030"/>
    </source>
</evidence>
<dbReference type="EC" id="3.2.2.27" evidence="4 8"/>
<dbReference type="Pfam" id="PF03167">
    <property type="entry name" value="UDG"/>
    <property type="match status" value="1"/>
</dbReference>
<dbReference type="HAMAP" id="MF_00148">
    <property type="entry name" value="UDG"/>
    <property type="match status" value="1"/>
</dbReference>
<organism evidence="12 13">
    <name type="scientific">Candidatus Lloydbacteria bacterium RIFOXYC12_FULL_46_25</name>
    <dbReference type="NCBI Taxonomy" id="1798670"/>
    <lineage>
        <taxon>Bacteria</taxon>
        <taxon>Candidatus Lloydiibacteriota</taxon>
    </lineage>
</organism>
<proteinExistence type="inferred from homology"/>
<dbReference type="SUPFAM" id="SSF52141">
    <property type="entry name" value="Uracil-DNA glycosylase-like"/>
    <property type="match status" value="1"/>
</dbReference>
<name>A0A1G2E0R8_9BACT</name>
<sequence length="227" mass="25443">MQHGAHGDVRIAPSWKPLLEGEFEKPYFKELRTKVREAYLSKKIYPEPSRIFRAFDLCTPEDVRVVILGQDPYHTPGVADGLAFSSFPENPVPPSLENVYKEIEAEFGVTCVRTPELSLWAKQGVLLLNTALTVESGIANSHAEIGWHQFTDAVICAVSENCTNVVFMLWGNNARTKRTLIDPSKHLILESAHPSPLSAYKGFFGNNHFKSANAYLETHNRGDITWC</sequence>
<protein>
    <recommendedName>
        <fullName evidence="4 8">Uracil-DNA glycosylase</fullName>
        <shortName evidence="8">UDG</shortName>
        <ecNumber evidence="4 8">3.2.2.27</ecNumber>
    </recommendedName>
</protein>
<dbReference type="AlphaFoldDB" id="A0A1G2E0R8"/>
<dbReference type="InterPro" id="IPR018085">
    <property type="entry name" value="Ura-DNA_Glyclase_AS"/>
</dbReference>
<dbReference type="PANTHER" id="PTHR11264:SF0">
    <property type="entry name" value="URACIL-DNA GLYCOSYLASE"/>
    <property type="match status" value="1"/>
</dbReference>